<sequence length="138" mass="15557">MNQKKQSEEQPFTTEKNWLEWSVFVISLLLVLGIIGYLGYKSYIQEPSTPELFVETWLEPAKHAPNRYHVVLHNKGGATAEEVTIEFTLVKQGAEPEKAELQLPFAPQQSKREGWVGFSGPAAPTDSLQARVVSYKKP</sequence>
<keyword evidence="1" id="KW-0472">Membrane</keyword>
<accession>A0A399SF00</accession>
<comment type="caution">
    <text evidence="2">The sequence shown here is derived from an EMBL/GenBank/DDBJ whole genome shotgun (WGS) entry which is preliminary data.</text>
</comment>
<keyword evidence="1" id="KW-0812">Transmembrane</keyword>
<evidence type="ECO:0000313" key="3">
    <source>
        <dbReference type="Proteomes" id="UP000266005"/>
    </source>
</evidence>
<gene>
    <name evidence="2" type="ORF">D1627_04920</name>
</gene>
<dbReference type="OrthoDB" id="893974at2"/>
<reference evidence="3" key="1">
    <citation type="submission" date="2018-08" db="EMBL/GenBank/DDBJ databases">
        <title>Mucilaginibacter sp. MYSH2.</title>
        <authorList>
            <person name="Seo T."/>
        </authorList>
    </citation>
    <scope>NUCLEOTIDE SEQUENCE [LARGE SCALE GENOMIC DNA]</scope>
    <source>
        <strain evidence="3">KIRAN</strain>
    </source>
</reference>
<keyword evidence="3" id="KW-1185">Reference proteome</keyword>
<dbReference type="RefSeq" id="WP_119431139.1">
    <property type="nucleotide sequence ID" value="NZ_QWGE01000002.1"/>
</dbReference>
<dbReference type="AlphaFoldDB" id="A0A399SF00"/>
<dbReference type="Proteomes" id="UP000266005">
    <property type="component" value="Unassembled WGS sequence"/>
</dbReference>
<organism evidence="2 3">
    <name type="scientific">Pontibacter oryzae</name>
    <dbReference type="NCBI Taxonomy" id="2304593"/>
    <lineage>
        <taxon>Bacteria</taxon>
        <taxon>Pseudomonadati</taxon>
        <taxon>Bacteroidota</taxon>
        <taxon>Cytophagia</taxon>
        <taxon>Cytophagales</taxon>
        <taxon>Hymenobacteraceae</taxon>
        <taxon>Pontibacter</taxon>
    </lineage>
</organism>
<dbReference type="EMBL" id="QWGE01000002">
    <property type="protein sequence ID" value="RIJ41389.1"/>
    <property type="molecule type" value="Genomic_DNA"/>
</dbReference>
<name>A0A399SF00_9BACT</name>
<proteinExistence type="predicted"/>
<keyword evidence="1" id="KW-1133">Transmembrane helix</keyword>
<protein>
    <recommendedName>
        <fullName evidence="4">TIGR02588 family protein</fullName>
    </recommendedName>
</protein>
<evidence type="ECO:0000256" key="1">
    <source>
        <dbReference type="SAM" id="Phobius"/>
    </source>
</evidence>
<evidence type="ECO:0000313" key="2">
    <source>
        <dbReference type="EMBL" id="RIJ41389.1"/>
    </source>
</evidence>
<evidence type="ECO:0008006" key="4">
    <source>
        <dbReference type="Google" id="ProtNLM"/>
    </source>
</evidence>
<feature type="transmembrane region" description="Helical" evidence="1">
    <location>
        <begin position="21"/>
        <end position="40"/>
    </location>
</feature>